<accession>A0ABT7VJI0</accession>
<dbReference type="EMBL" id="JAUDEN010000052">
    <property type="protein sequence ID" value="MDM8326467.1"/>
    <property type="molecule type" value="Genomic_DNA"/>
</dbReference>
<evidence type="ECO:0000256" key="1">
    <source>
        <dbReference type="ARBA" id="ARBA00010075"/>
    </source>
</evidence>
<dbReference type="SUPFAM" id="SSF53098">
    <property type="entry name" value="Ribonuclease H-like"/>
    <property type="match status" value="1"/>
</dbReference>
<dbReference type="Proteomes" id="UP001169458">
    <property type="component" value="Unassembled WGS sequence"/>
</dbReference>
<keyword evidence="8" id="KW-1185">Reference proteome</keyword>
<reference evidence="8" key="2">
    <citation type="submission" date="2023-07" db="EMBL/GenBank/DDBJ databases">
        <title>Identification and characterization of horizontal gene transfer across gut microbiota members of farm animals based on homology search.</title>
        <authorList>
            <person name="Schwarzerova J."/>
            <person name="Nykrynova M."/>
            <person name="Jureckova K."/>
            <person name="Cejkova D."/>
            <person name="Rychlik I."/>
        </authorList>
    </citation>
    <scope>NUCLEOTIDE SEQUENCE [LARGE SCALE GENOMIC DNA]</scope>
    <source>
        <strain evidence="8">109_WCHN</strain>
    </source>
</reference>
<dbReference type="InterPro" id="IPR002559">
    <property type="entry name" value="Transposase_11"/>
</dbReference>
<dbReference type="PANTHER" id="PTHR33258">
    <property type="entry name" value="TRANSPOSASE INSL FOR INSERTION SEQUENCE ELEMENT IS186A-RELATED"/>
    <property type="match status" value="1"/>
</dbReference>
<dbReference type="Pfam" id="PF01609">
    <property type="entry name" value="DDE_Tnp_1"/>
    <property type="match status" value="1"/>
</dbReference>
<gene>
    <name evidence="7" type="ORF">QUW60_14765</name>
</gene>
<comment type="caution">
    <text evidence="7">The sequence shown here is derived from an EMBL/GenBank/DDBJ whole genome shotgun (WGS) entry which is preliminary data.</text>
</comment>
<dbReference type="InterPro" id="IPR047952">
    <property type="entry name" value="Transpos_IS4"/>
</dbReference>
<keyword evidence="3" id="KW-0238">DNA-binding</keyword>
<keyword evidence="4" id="KW-0233">DNA recombination</keyword>
<dbReference type="RefSeq" id="WP_258339446.1">
    <property type="nucleotide sequence ID" value="NZ_JAUDEN010000052.1"/>
</dbReference>
<evidence type="ECO:0000259" key="5">
    <source>
        <dbReference type="Pfam" id="PF01609"/>
    </source>
</evidence>
<protein>
    <submittedName>
        <fullName evidence="7">IS4 family transposase</fullName>
    </submittedName>
</protein>
<dbReference type="PANTHER" id="PTHR33258:SF1">
    <property type="entry name" value="TRANSPOSASE INSL FOR INSERTION SEQUENCE ELEMENT IS186A-RELATED"/>
    <property type="match status" value="1"/>
</dbReference>
<evidence type="ECO:0000313" key="8">
    <source>
        <dbReference type="Proteomes" id="UP001169458"/>
    </source>
</evidence>
<reference evidence="7 8" key="1">
    <citation type="submission" date="2023-06" db="EMBL/GenBank/DDBJ databases">
        <authorList>
            <person name="Zeman M."/>
            <person name="Kubasova T."/>
            <person name="Jahodarova E."/>
            <person name="Nykrynova M."/>
            <person name="Rychlik I."/>
        </authorList>
    </citation>
    <scope>NUCLEOTIDE SEQUENCE [LARGE SCALE GENOMIC DNA]</scope>
    <source>
        <strain evidence="7 8">109_WCHN</strain>
    </source>
</reference>
<sequence>MFKDEYVFSQLVKFLDYEKFKYIVKKYNGNKYIKSYTCWNQLLTMIFGQLSNRESLRNLVVAMEAHAGKLYHLGIGKSVTRSNLSKANEQRNCRIFEEYATFMIAEARKRRINKIFELDGHVYAFDSTTVDLCLSVFEWAKFRKHKGGIKLHTLYDVEAEVPAFVHITPANIHDSKAMPEIPYESGAHYIFDRGYNDFSNLNTISRIGAFFVVRAKTNVRIKPKTWKRRCRKV</sequence>
<evidence type="ECO:0000259" key="6">
    <source>
        <dbReference type="Pfam" id="PF14294"/>
    </source>
</evidence>
<dbReference type="Pfam" id="PF14294">
    <property type="entry name" value="DUF4372"/>
    <property type="match status" value="1"/>
</dbReference>
<dbReference type="InterPro" id="IPR025399">
    <property type="entry name" value="DUF4372"/>
</dbReference>
<feature type="domain" description="Transposase IS4-like" evidence="5">
    <location>
        <begin position="122"/>
        <end position="228"/>
    </location>
</feature>
<evidence type="ECO:0000256" key="3">
    <source>
        <dbReference type="ARBA" id="ARBA00023125"/>
    </source>
</evidence>
<evidence type="ECO:0000313" key="7">
    <source>
        <dbReference type="EMBL" id="MDM8326467.1"/>
    </source>
</evidence>
<feature type="domain" description="DUF4372" evidence="6">
    <location>
        <begin position="7"/>
        <end position="75"/>
    </location>
</feature>
<dbReference type="NCBIfam" id="NF033592">
    <property type="entry name" value="transpos_IS4_1"/>
    <property type="match status" value="1"/>
</dbReference>
<keyword evidence="2" id="KW-0815">Transposition</keyword>
<comment type="similarity">
    <text evidence="1">Belongs to the transposase 11 family.</text>
</comment>
<evidence type="ECO:0000256" key="2">
    <source>
        <dbReference type="ARBA" id="ARBA00022578"/>
    </source>
</evidence>
<evidence type="ECO:0000256" key="4">
    <source>
        <dbReference type="ARBA" id="ARBA00023172"/>
    </source>
</evidence>
<dbReference type="InterPro" id="IPR012337">
    <property type="entry name" value="RNaseH-like_sf"/>
</dbReference>
<name>A0ABT7VJI0_9BACE</name>
<proteinExistence type="inferred from homology"/>
<organism evidence="7 8">
    <name type="scientific">Bacteroides gallinaceum</name>
    <dbReference type="NCBI Taxonomy" id="1462571"/>
    <lineage>
        <taxon>Bacteria</taxon>
        <taxon>Pseudomonadati</taxon>
        <taxon>Bacteroidota</taxon>
        <taxon>Bacteroidia</taxon>
        <taxon>Bacteroidales</taxon>
        <taxon>Bacteroidaceae</taxon>
        <taxon>Bacteroides</taxon>
    </lineage>
</organism>